<dbReference type="Gene3D" id="2.40.50.140">
    <property type="entry name" value="Nucleic acid-binding proteins"/>
    <property type="match status" value="1"/>
</dbReference>
<evidence type="ECO:0000313" key="2">
    <source>
        <dbReference type="EMBL" id="MFD1981762.1"/>
    </source>
</evidence>
<evidence type="ECO:0000313" key="3">
    <source>
        <dbReference type="Proteomes" id="UP001597405"/>
    </source>
</evidence>
<evidence type="ECO:0000259" key="1">
    <source>
        <dbReference type="PROSITE" id="PS51857"/>
    </source>
</evidence>
<dbReference type="SUPFAM" id="SSF50249">
    <property type="entry name" value="Nucleic acid-binding proteins"/>
    <property type="match status" value="1"/>
</dbReference>
<dbReference type="RefSeq" id="WP_379093860.1">
    <property type="nucleotide sequence ID" value="NZ_JBHUGZ010000001.1"/>
</dbReference>
<dbReference type="PROSITE" id="PS51857">
    <property type="entry name" value="CSD_2"/>
    <property type="match status" value="1"/>
</dbReference>
<comment type="caution">
    <text evidence="2">The sequence shown here is derived from an EMBL/GenBank/DDBJ whole genome shotgun (WGS) entry which is preliminary data.</text>
</comment>
<protein>
    <submittedName>
        <fullName evidence="2">Cold-shock protein</fullName>
    </submittedName>
</protein>
<dbReference type="InterPro" id="IPR002059">
    <property type="entry name" value="CSP_DNA-bd"/>
</dbReference>
<sequence length="114" mass="12468">MPEKGFGFIAPENGEKDAFVRATALIRSGLSVLMEGQKVSFQYGQGKNGLEVQSIRLVQAAIDRPWPKLPSYKRKARCREEVAAGSIFEYGAGGGAPHSVSASIWEESRWPTAR</sequence>
<dbReference type="InterPro" id="IPR012340">
    <property type="entry name" value="NA-bd_OB-fold"/>
</dbReference>
<proteinExistence type="predicted"/>
<accession>A0ABW4U5F9</accession>
<dbReference type="SMART" id="SM00357">
    <property type="entry name" value="CSP"/>
    <property type="match status" value="1"/>
</dbReference>
<dbReference type="Pfam" id="PF00313">
    <property type="entry name" value="CSD"/>
    <property type="match status" value="1"/>
</dbReference>
<keyword evidence="3" id="KW-1185">Reference proteome</keyword>
<feature type="domain" description="CSD" evidence="1">
    <location>
        <begin position="1"/>
        <end position="65"/>
    </location>
</feature>
<dbReference type="EMBL" id="JBHUGZ010000001">
    <property type="protein sequence ID" value="MFD1981762.1"/>
    <property type="molecule type" value="Genomic_DNA"/>
</dbReference>
<organism evidence="2 3">
    <name type="scientific">Mesorhizobium newzealandense</name>
    <dbReference type="NCBI Taxonomy" id="1300302"/>
    <lineage>
        <taxon>Bacteria</taxon>
        <taxon>Pseudomonadati</taxon>
        <taxon>Pseudomonadota</taxon>
        <taxon>Alphaproteobacteria</taxon>
        <taxon>Hyphomicrobiales</taxon>
        <taxon>Phyllobacteriaceae</taxon>
        <taxon>Mesorhizobium</taxon>
    </lineage>
</organism>
<dbReference type="CDD" id="cd04458">
    <property type="entry name" value="CSP_CDS"/>
    <property type="match status" value="1"/>
</dbReference>
<name>A0ABW4U5F9_9HYPH</name>
<gene>
    <name evidence="2" type="ORF">ACFSOZ_03465</name>
</gene>
<reference evidence="3" key="1">
    <citation type="journal article" date="2019" name="Int. J. Syst. Evol. Microbiol.">
        <title>The Global Catalogue of Microorganisms (GCM) 10K type strain sequencing project: providing services to taxonomists for standard genome sequencing and annotation.</title>
        <authorList>
            <consortium name="The Broad Institute Genomics Platform"/>
            <consortium name="The Broad Institute Genome Sequencing Center for Infectious Disease"/>
            <person name="Wu L."/>
            <person name="Ma J."/>
        </authorList>
    </citation>
    <scope>NUCLEOTIDE SEQUENCE [LARGE SCALE GENOMIC DNA]</scope>
    <source>
        <strain evidence="3">CGMCC 1.16225</strain>
    </source>
</reference>
<dbReference type="InterPro" id="IPR011129">
    <property type="entry name" value="CSD"/>
</dbReference>
<dbReference type="Proteomes" id="UP001597405">
    <property type="component" value="Unassembled WGS sequence"/>
</dbReference>